<feature type="non-terminal residue" evidence="1">
    <location>
        <position position="1"/>
    </location>
</feature>
<dbReference type="Gene3D" id="1.10.1400.10">
    <property type="match status" value="1"/>
</dbReference>
<protein>
    <submittedName>
        <fullName evidence="1">Penicillin acylase family protein</fullName>
    </submittedName>
</protein>
<dbReference type="GO" id="GO:0016787">
    <property type="term" value="F:hydrolase activity"/>
    <property type="evidence" value="ECO:0007669"/>
    <property type="project" value="InterPro"/>
</dbReference>
<sequence>DRGFIVTANQAVIDEKKYPHLLTKDWGYGARSQRINDLLTQKIKGGEKVSTDDMQKMQMDNFSEIAALLVPELKKINISDPSVREAQKLLEGWDYTQEPDSAAAAYFNGVWRNILKL</sequence>
<reference evidence="1" key="1">
    <citation type="submission" date="2020-01" db="EMBL/GenBank/DDBJ databases">
        <title>Insect and environment-associated Actinomycetes.</title>
        <authorList>
            <person name="Currrie C."/>
            <person name="Chevrette M."/>
            <person name="Carlson C."/>
            <person name="Stubbendieck R."/>
            <person name="Wendt-Pienkowski E."/>
        </authorList>
    </citation>
    <scope>NUCLEOTIDE SEQUENCE</scope>
    <source>
        <strain evidence="1">SID7499</strain>
    </source>
</reference>
<dbReference type="Gene3D" id="3.60.20.10">
    <property type="entry name" value="Glutamine Phosphoribosylpyrophosphate, subunit 1, domain 1"/>
    <property type="match status" value="1"/>
</dbReference>
<organism evidence="1">
    <name type="scientific">Streptomyces sp. SID7499</name>
    <dbReference type="NCBI Taxonomy" id="2706086"/>
    <lineage>
        <taxon>Bacteria</taxon>
        <taxon>Bacillati</taxon>
        <taxon>Actinomycetota</taxon>
        <taxon>Actinomycetes</taxon>
        <taxon>Kitasatosporales</taxon>
        <taxon>Streptomycetaceae</taxon>
        <taxon>Streptomyces</taxon>
    </lineage>
</organism>
<dbReference type="PANTHER" id="PTHR34218">
    <property type="entry name" value="PEPTIDASE S45 PENICILLIN AMIDASE"/>
    <property type="match status" value="1"/>
</dbReference>
<gene>
    <name evidence="1" type="ORF">G3M58_53235</name>
</gene>
<feature type="non-terminal residue" evidence="1">
    <location>
        <position position="117"/>
    </location>
</feature>
<dbReference type="SUPFAM" id="SSF56235">
    <property type="entry name" value="N-terminal nucleophile aminohydrolases (Ntn hydrolases)"/>
    <property type="match status" value="1"/>
</dbReference>
<comment type="caution">
    <text evidence="1">The sequence shown here is derived from an EMBL/GenBank/DDBJ whole genome shotgun (WGS) entry which is preliminary data.</text>
</comment>
<name>A0A6G3XC17_9ACTN</name>
<accession>A0A6G3XC17</accession>
<dbReference type="Pfam" id="PF01804">
    <property type="entry name" value="Penicil_amidase"/>
    <property type="match status" value="1"/>
</dbReference>
<dbReference type="PANTHER" id="PTHR34218:SF4">
    <property type="entry name" value="ACYL-HOMOSERINE LACTONE ACYLASE QUIP"/>
    <property type="match status" value="1"/>
</dbReference>
<evidence type="ECO:0000313" key="1">
    <source>
        <dbReference type="EMBL" id="NEE15214.1"/>
    </source>
</evidence>
<proteinExistence type="predicted"/>
<dbReference type="InterPro" id="IPR002692">
    <property type="entry name" value="S45"/>
</dbReference>
<dbReference type="EMBL" id="JAAGMN010005480">
    <property type="protein sequence ID" value="NEE15214.1"/>
    <property type="molecule type" value="Genomic_DNA"/>
</dbReference>
<dbReference type="AlphaFoldDB" id="A0A6G3XC17"/>
<dbReference type="InterPro" id="IPR043147">
    <property type="entry name" value="Penicillin_amidase_A-knob"/>
</dbReference>
<dbReference type="InterPro" id="IPR029055">
    <property type="entry name" value="Ntn_hydrolases_N"/>
</dbReference>
<dbReference type="GO" id="GO:0017000">
    <property type="term" value="P:antibiotic biosynthetic process"/>
    <property type="evidence" value="ECO:0007669"/>
    <property type="project" value="InterPro"/>
</dbReference>